<dbReference type="EMBL" id="QGGH01000003">
    <property type="protein sequence ID" value="PWJ91353.1"/>
    <property type="molecule type" value="Genomic_DNA"/>
</dbReference>
<protein>
    <submittedName>
        <fullName evidence="1">Uncharacterized protein</fullName>
    </submittedName>
</protein>
<dbReference type="AlphaFoldDB" id="A0A8E2WCB3"/>
<accession>A0A8E2WCB3</accession>
<name>A0A8E2WCB3_RHILI</name>
<comment type="caution">
    <text evidence="1">The sequence shown here is derived from an EMBL/GenBank/DDBJ whole genome shotgun (WGS) entry which is preliminary data.</text>
</comment>
<proteinExistence type="predicted"/>
<gene>
    <name evidence="1" type="ORF">C8D77_10347</name>
</gene>
<evidence type="ECO:0000313" key="2">
    <source>
        <dbReference type="Proteomes" id="UP000245631"/>
    </source>
</evidence>
<sequence>MVMWWPLIVDSNSLMSIRILYLAPGTRNAFSNPELFEAWICVALAEGGILVREWLGDAAILRAPFVPRAIRKALPCPTP</sequence>
<reference evidence="1 2" key="1">
    <citation type="submission" date="2018-05" db="EMBL/GenBank/DDBJ databases">
        <title>Genomic Encyclopedia of Type Strains, Phase IV (KMG-IV): sequencing the most valuable type-strain genomes for metagenomic binning, comparative biology and taxonomic classification.</title>
        <authorList>
            <person name="Goeker M."/>
        </authorList>
    </citation>
    <scope>NUCLEOTIDE SEQUENCE [LARGE SCALE GENOMIC DNA]</scope>
    <source>
        <strain evidence="1 2">DSM 2626</strain>
    </source>
</reference>
<organism evidence="1 2">
    <name type="scientific">Rhizobium loti</name>
    <name type="common">Mesorhizobium loti</name>
    <dbReference type="NCBI Taxonomy" id="381"/>
    <lineage>
        <taxon>Bacteria</taxon>
        <taxon>Pseudomonadati</taxon>
        <taxon>Pseudomonadota</taxon>
        <taxon>Alphaproteobacteria</taxon>
        <taxon>Hyphomicrobiales</taxon>
        <taxon>Phyllobacteriaceae</taxon>
        <taxon>Mesorhizobium</taxon>
    </lineage>
</organism>
<dbReference type="Proteomes" id="UP000245631">
    <property type="component" value="Unassembled WGS sequence"/>
</dbReference>
<evidence type="ECO:0000313" key="1">
    <source>
        <dbReference type="EMBL" id="PWJ91353.1"/>
    </source>
</evidence>